<feature type="signal peptide" evidence="1">
    <location>
        <begin position="1"/>
        <end position="16"/>
    </location>
</feature>
<keyword evidence="1" id="KW-0732">Signal</keyword>
<accession>A0A5B7IKL8</accession>
<evidence type="ECO:0000313" key="3">
    <source>
        <dbReference type="Proteomes" id="UP000324222"/>
    </source>
</evidence>
<feature type="chain" id="PRO_5022730537" evidence="1">
    <location>
        <begin position="17"/>
        <end position="42"/>
    </location>
</feature>
<evidence type="ECO:0000256" key="1">
    <source>
        <dbReference type="SAM" id="SignalP"/>
    </source>
</evidence>
<comment type="caution">
    <text evidence="2">The sequence shown here is derived from an EMBL/GenBank/DDBJ whole genome shotgun (WGS) entry which is preliminary data.</text>
</comment>
<proteinExistence type="predicted"/>
<evidence type="ECO:0000313" key="2">
    <source>
        <dbReference type="EMBL" id="MPC86001.1"/>
    </source>
</evidence>
<protein>
    <submittedName>
        <fullName evidence="2">Uncharacterized protein</fullName>
    </submittedName>
</protein>
<name>A0A5B7IKL8_PORTR</name>
<dbReference type="EMBL" id="VSRR010070247">
    <property type="protein sequence ID" value="MPC86001.1"/>
    <property type="molecule type" value="Genomic_DNA"/>
</dbReference>
<dbReference type="Proteomes" id="UP000324222">
    <property type="component" value="Unassembled WGS sequence"/>
</dbReference>
<reference evidence="2 3" key="1">
    <citation type="submission" date="2019-05" db="EMBL/GenBank/DDBJ databases">
        <title>Another draft genome of Portunus trituberculatus and its Hox gene families provides insights of decapod evolution.</title>
        <authorList>
            <person name="Jeong J.-H."/>
            <person name="Song I."/>
            <person name="Kim S."/>
            <person name="Choi T."/>
            <person name="Kim D."/>
            <person name="Ryu S."/>
            <person name="Kim W."/>
        </authorList>
    </citation>
    <scope>NUCLEOTIDE SEQUENCE [LARGE SCALE GENOMIC DNA]</scope>
    <source>
        <tissue evidence="2">Muscle</tissue>
    </source>
</reference>
<sequence>MVAVVVLVVVVGGGAPGRYCQESSCDNFSTTSSFNYSLPIAY</sequence>
<organism evidence="2 3">
    <name type="scientific">Portunus trituberculatus</name>
    <name type="common">Swimming crab</name>
    <name type="synonym">Neptunus trituberculatus</name>
    <dbReference type="NCBI Taxonomy" id="210409"/>
    <lineage>
        <taxon>Eukaryota</taxon>
        <taxon>Metazoa</taxon>
        <taxon>Ecdysozoa</taxon>
        <taxon>Arthropoda</taxon>
        <taxon>Crustacea</taxon>
        <taxon>Multicrustacea</taxon>
        <taxon>Malacostraca</taxon>
        <taxon>Eumalacostraca</taxon>
        <taxon>Eucarida</taxon>
        <taxon>Decapoda</taxon>
        <taxon>Pleocyemata</taxon>
        <taxon>Brachyura</taxon>
        <taxon>Eubrachyura</taxon>
        <taxon>Portunoidea</taxon>
        <taxon>Portunidae</taxon>
        <taxon>Portuninae</taxon>
        <taxon>Portunus</taxon>
    </lineage>
</organism>
<keyword evidence="3" id="KW-1185">Reference proteome</keyword>
<gene>
    <name evidence="2" type="ORF">E2C01_080813</name>
</gene>
<dbReference type="AlphaFoldDB" id="A0A5B7IKL8"/>